<accession>C9LEQ0</accession>
<dbReference type="AlphaFoldDB" id="C9LEQ0"/>
<proteinExistence type="predicted"/>
<dbReference type="STRING" id="626522.GCWU000325_00680"/>
<organism evidence="2 3">
    <name type="scientific">Alloprevotella tannerae ATCC 51259</name>
    <dbReference type="NCBI Taxonomy" id="626522"/>
    <lineage>
        <taxon>Bacteria</taxon>
        <taxon>Pseudomonadati</taxon>
        <taxon>Bacteroidota</taxon>
        <taxon>Bacteroidia</taxon>
        <taxon>Bacteroidales</taxon>
        <taxon>Prevotellaceae</taxon>
        <taxon>Alloprevotella</taxon>
    </lineage>
</organism>
<evidence type="ECO:0000313" key="2">
    <source>
        <dbReference type="EMBL" id="EEX72219.1"/>
    </source>
</evidence>
<keyword evidence="1" id="KW-0812">Transmembrane</keyword>
<dbReference type="EMBL" id="ACIJ02000016">
    <property type="protein sequence ID" value="EEX72219.1"/>
    <property type="molecule type" value="Genomic_DNA"/>
</dbReference>
<comment type="caution">
    <text evidence="2">The sequence shown here is derived from an EMBL/GenBank/DDBJ whole genome shotgun (WGS) entry which is preliminary data.</text>
</comment>
<dbReference type="HOGENOM" id="CLU_2827648_0_0_10"/>
<dbReference type="Proteomes" id="UP000003460">
    <property type="component" value="Unassembled WGS sequence"/>
</dbReference>
<feature type="transmembrane region" description="Helical" evidence="1">
    <location>
        <begin position="31"/>
        <end position="51"/>
    </location>
</feature>
<sequence length="66" mass="7484">MTQSTSSHFHLAHLSPPLSQSQLGAQENNTFTFILLPPLVAMRILFAEIFFSVAELEKRAMIYTLF</sequence>
<protein>
    <submittedName>
        <fullName evidence="2">Uncharacterized protein</fullName>
    </submittedName>
</protein>
<keyword evidence="1" id="KW-0472">Membrane</keyword>
<keyword evidence="1" id="KW-1133">Transmembrane helix</keyword>
<keyword evidence="3" id="KW-1185">Reference proteome</keyword>
<evidence type="ECO:0000256" key="1">
    <source>
        <dbReference type="SAM" id="Phobius"/>
    </source>
</evidence>
<evidence type="ECO:0000313" key="3">
    <source>
        <dbReference type="Proteomes" id="UP000003460"/>
    </source>
</evidence>
<gene>
    <name evidence="2" type="ORF">GCWU000325_00680</name>
</gene>
<reference evidence="2" key="1">
    <citation type="submission" date="2009-09" db="EMBL/GenBank/DDBJ databases">
        <authorList>
            <person name="Weinstock G."/>
            <person name="Sodergren E."/>
            <person name="Clifton S."/>
            <person name="Fulton L."/>
            <person name="Fulton B."/>
            <person name="Courtney L."/>
            <person name="Fronick C."/>
            <person name="Harrison M."/>
            <person name="Strong C."/>
            <person name="Farmer C."/>
            <person name="Delahaunty K."/>
            <person name="Markovic C."/>
            <person name="Hall O."/>
            <person name="Minx P."/>
            <person name="Tomlinson C."/>
            <person name="Mitreva M."/>
            <person name="Nelson J."/>
            <person name="Hou S."/>
            <person name="Wollam A."/>
            <person name="Pepin K.H."/>
            <person name="Johnson M."/>
            <person name="Bhonagiri V."/>
            <person name="Nash W.E."/>
            <person name="Warren W."/>
            <person name="Chinwalla A."/>
            <person name="Mardis E.R."/>
            <person name="Wilson R.K."/>
        </authorList>
    </citation>
    <scope>NUCLEOTIDE SEQUENCE [LARGE SCALE GENOMIC DNA]</scope>
    <source>
        <strain evidence="2">ATCC 51259</strain>
    </source>
</reference>
<name>C9LEQ0_9BACT</name>